<comment type="caution">
    <text evidence="1">The sequence shown here is derived from an EMBL/GenBank/DDBJ whole genome shotgun (WGS) entry which is preliminary data.</text>
</comment>
<organism evidence="1 2">
    <name type="scientific">Shimazuella alba</name>
    <dbReference type="NCBI Taxonomy" id="2690964"/>
    <lineage>
        <taxon>Bacteria</taxon>
        <taxon>Bacillati</taxon>
        <taxon>Bacillota</taxon>
        <taxon>Bacilli</taxon>
        <taxon>Bacillales</taxon>
        <taxon>Thermoactinomycetaceae</taxon>
        <taxon>Shimazuella</taxon>
    </lineage>
</organism>
<dbReference type="Proteomes" id="UP000430692">
    <property type="component" value="Unassembled WGS sequence"/>
</dbReference>
<dbReference type="EMBL" id="WUUL01000001">
    <property type="protein sequence ID" value="MXQ52355.1"/>
    <property type="molecule type" value="Genomic_DNA"/>
</dbReference>
<reference evidence="1 2" key="1">
    <citation type="submission" date="2019-12" db="EMBL/GenBank/DDBJ databases">
        <title>Whole-genome analyses of novel actinobacteria.</title>
        <authorList>
            <person name="Sahin N."/>
            <person name="Saygin H."/>
        </authorList>
    </citation>
    <scope>NUCLEOTIDE SEQUENCE [LARGE SCALE GENOMIC DNA]</scope>
    <source>
        <strain evidence="1 2">KC615</strain>
    </source>
</reference>
<keyword evidence="2" id="KW-1185">Reference proteome</keyword>
<protein>
    <submittedName>
        <fullName evidence="1">Uncharacterized protein</fullName>
    </submittedName>
</protein>
<dbReference type="RefSeq" id="WP_160799388.1">
    <property type="nucleotide sequence ID" value="NZ_WUUL01000001.1"/>
</dbReference>
<sequence length="45" mass="5305">MHLKLYFELFSRVSTPEDKRILLARMQERKQRDFGSGDVSGHIPD</sequence>
<name>A0A6I4VQ00_9BACL</name>
<accession>A0A6I4VQ00</accession>
<gene>
    <name evidence="1" type="ORF">GSM42_01025</name>
</gene>
<dbReference type="AlphaFoldDB" id="A0A6I4VQ00"/>
<evidence type="ECO:0000313" key="1">
    <source>
        <dbReference type="EMBL" id="MXQ52355.1"/>
    </source>
</evidence>
<evidence type="ECO:0000313" key="2">
    <source>
        <dbReference type="Proteomes" id="UP000430692"/>
    </source>
</evidence>
<proteinExistence type="predicted"/>